<dbReference type="SUPFAM" id="SSF48371">
    <property type="entry name" value="ARM repeat"/>
    <property type="match status" value="1"/>
</dbReference>
<dbReference type="SMART" id="SM00184">
    <property type="entry name" value="RING"/>
    <property type="match status" value="1"/>
</dbReference>
<dbReference type="PROSITE" id="PS50089">
    <property type="entry name" value="ZF_RING_2"/>
    <property type="match status" value="1"/>
</dbReference>
<reference evidence="4" key="1">
    <citation type="submission" date="2021-01" db="EMBL/GenBank/DDBJ databases">
        <authorList>
            <person name="Corre E."/>
            <person name="Pelletier E."/>
            <person name="Niang G."/>
            <person name="Scheremetjew M."/>
            <person name="Finn R."/>
            <person name="Kale V."/>
            <person name="Holt S."/>
            <person name="Cochrane G."/>
            <person name="Meng A."/>
            <person name="Brown T."/>
            <person name="Cohen L."/>
        </authorList>
    </citation>
    <scope>NUCLEOTIDE SEQUENCE</scope>
    <source>
        <strain evidence="4">RCC3387</strain>
    </source>
</reference>
<dbReference type="GO" id="GO:0008270">
    <property type="term" value="F:zinc ion binding"/>
    <property type="evidence" value="ECO:0007669"/>
    <property type="project" value="UniProtKB-KW"/>
</dbReference>
<keyword evidence="1" id="KW-0863">Zinc-finger</keyword>
<dbReference type="SUPFAM" id="SSF57850">
    <property type="entry name" value="RING/U-box"/>
    <property type="match status" value="1"/>
</dbReference>
<organism evidence="4">
    <name type="scientific">Zooxanthella nutricula</name>
    <dbReference type="NCBI Taxonomy" id="1333877"/>
    <lineage>
        <taxon>Eukaryota</taxon>
        <taxon>Sar</taxon>
        <taxon>Alveolata</taxon>
        <taxon>Dinophyceae</taxon>
        <taxon>Peridiniales</taxon>
        <taxon>Peridiniales incertae sedis</taxon>
        <taxon>Zooxanthella</taxon>
    </lineage>
</organism>
<dbReference type="GO" id="GO:0016491">
    <property type="term" value="F:oxidoreductase activity"/>
    <property type="evidence" value="ECO:0007669"/>
    <property type="project" value="TreeGrafter"/>
</dbReference>
<dbReference type="Gene3D" id="3.30.40.10">
    <property type="entry name" value="Zinc/RING finger domain, C3HC4 (zinc finger)"/>
    <property type="match status" value="1"/>
</dbReference>
<dbReference type="InterPro" id="IPR013083">
    <property type="entry name" value="Znf_RING/FYVE/PHD"/>
</dbReference>
<evidence type="ECO:0000256" key="2">
    <source>
        <dbReference type="SAM" id="SignalP"/>
    </source>
</evidence>
<feature type="domain" description="RING-type" evidence="3">
    <location>
        <begin position="96"/>
        <end position="136"/>
    </location>
</feature>
<dbReference type="Pfam" id="PF13646">
    <property type="entry name" value="HEAT_2"/>
    <property type="match status" value="1"/>
</dbReference>
<dbReference type="Pfam" id="PF03130">
    <property type="entry name" value="HEAT_PBS"/>
    <property type="match status" value="1"/>
</dbReference>
<dbReference type="InterPro" id="IPR004155">
    <property type="entry name" value="PBS_lyase_HEAT"/>
</dbReference>
<evidence type="ECO:0000259" key="3">
    <source>
        <dbReference type="PROSITE" id="PS50089"/>
    </source>
</evidence>
<evidence type="ECO:0000313" key="4">
    <source>
        <dbReference type="EMBL" id="CAD9575136.1"/>
    </source>
</evidence>
<gene>
    <name evidence="4" type="ORF">BRAN1462_LOCUS29760</name>
</gene>
<dbReference type="InterPro" id="IPR011989">
    <property type="entry name" value="ARM-like"/>
</dbReference>
<evidence type="ECO:0000256" key="1">
    <source>
        <dbReference type="PROSITE-ProRule" id="PRU00175"/>
    </source>
</evidence>
<dbReference type="Gene3D" id="1.25.10.10">
    <property type="entry name" value="Leucine-rich Repeat Variant"/>
    <property type="match status" value="1"/>
</dbReference>
<dbReference type="EMBL" id="HBGW01046735">
    <property type="protein sequence ID" value="CAD9575136.1"/>
    <property type="molecule type" value="Transcribed_RNA"/>
</dbReference>
<keyword evidence="1" id="KW-0479">Metal-binding</keyword>
<dbReference type="SMART" id="SM00567">
    <property type="entry name" value="EZ_HEAT"/>
    <property type="match status" value="4"/>
</dbReference>
<keyword evidence="2" id="KW-0732">Signal</keyword>
<dbReference type="InterPro" id="IPR001841">
    <property type="entry name" value="Znf_RING"/>
</dbReference>
<protein>
    <recommendedName>
        <fullName evidence="3">RING-type domain-containing protein</fullName>
    </recommendedName>
</protein>
<dbReference type="Pfam" id="PF13639">
    <property type="entry name" value="zf-RING_2"/>
    <property type="match status" value="1"/>
</dbReference>
<accession>A0A6U6NB44</accession>
<dbReference type="PANTHER" id="PTHR12697:SF5">
    <property type="entry name" value="DEOXYHYPUSINE HYDROXYLASE"/>
    <property type="match status" value="1"/>
</dbReference>
<dbReference type="AlphaFoldDB" id="A0A6U6NB44"/>
<dbReference type="InterPro" id="IPR016024">
    <property type="entry name" value="ARM-type_fold"/>
</dbReference>
<keyword evidence="1" id="KW-0862">Zinc</keyword>
<sequence>MAGFRQSTFAMALLGMAFAKQLSRTTTTQIPNDSDDNEDDSELLGKRILSPTEGLHTVHESEKLVKDGGEFGQRSQQMAQNHEGITEDAQQTGEFCSICCDLLGTTDVWVTSCGHQFHRECLLPWIAQKNICPNCRHPKPKLERTPNVPVPRLVELVRDMADGSSIARLRKLGAEALTLAVEACTQVLGNEGVGNAPARRTAARALGMIGGVQVLPPLIQALGDADLMVRRSARDALREIGDAQAVQPWIRALRDVRSNSYVRTYAALVLGEIGDVLAVQPLLQTLKGDADVSVRRVAARALLAIGNVEALQALQAFQGDADDQIRRIADDALAKVGDNKALQA</sequence>
<proteinExistence type="predicted"/>
<feature type="chain" id="PRO_5030160526" description="RING-type domain-containing protein" evidence="2">
    <location>
        <begin position="20"/>
        <end position="344"/>
    </location>
</feature>
<feature type="signal peptide" evidence="2">
    <location>
        <begin position="1"/>
        <end position="19"/>
    </location>
</feature>
<dbReference type="PANTHER" id="PTHR12697">
    <property type="entry name" value="PBS LYASE HEAT-LIKE PROTEIN"/>
    <property type="match status" value="1"/>
</dbReference>
<name>A0A6U6NB44_9DINO</name>